<evidence type="ECO:0000256" key="1">
    <source>
        <dbReference type="SAM" id="Phobius"/>
    </source>
</evidence>
<name>A0A0K2TR27_LEPSM</name>
<evidence type="ECO:0000313" key="2">
    <source>
        <dbReference type="EMBL" id="CDW28489.1"/>
    </source>
</evidence>
<keyword evidence="1" id="KW-1133">Transmembrane helix</keyword>
<sequence length="82" mass="9944">LLYAYHLLKYKHTYQLISTNLSKIYFPPLKTKGLYSLVLFFVNLLFRRFSVSFINPLSLYNQITFLRTLLQTFPYNSFHHIY</sequence>
<dbReference type="AlphaFoldDB" id="A0A0K2TR27"/>
<feature type="transmembrane region" description="Helical" evidence="1">
    <location>
        <begin position="33"/>
        <end position="50"/>
    </location>
</feature>
<reference evidence="2" key="1">
    <citation type="submission" date="2014-05" db="EMBL/GenBank/DDBJ databases">
        <authorList>
            <person name="Chronopoulou M."/>
        </authorList>
    </citation>
    <scope>NUCLEOTIDE SEQUENCE</scope>
    <source>
        <tissue evidence="2">Whole organism</tissue>
    </source>
</reference>
<proteinExistence type="predicted"/>
<keyword evidence="1" id="KW-0812">Transmembrane</keyword>
<organism evidence="2">
    <name type="scientific">Lepeophtheirus salmonis</name>
    <name type="common">Salmon louse</name>
    <name type="synonym">Caligus salmonis</name>
    <dbReference type="NCBI Taxonomy" id="72036"/>
    <lineage>
        <taxon>Eukaryota</taxon>
        <taxon>Metazoa</taxon>
        <taxon>Ecdysozoa</taxon>
        <taxon>Arthropoda</taxon>
        <taxon>Crustacea</taxon>
        <taxon>Multicrustacea</taxon>
        <taxon>Hexanauplia</taxon>
        <taxon>Copepoda</taxon>
        <taxon>Siphonostomatoida</taxon>
        <taxon>Caligidae</taxon>
        <taxon>Lepeophtheirus</taxon>
    </lineage>
</organism>
<feature type="non-terminal residue" evidence="2">
    <location>
        <position position="1"/>
    </location>
</feature>
<protein>
    <submittedName>
        <fullName evidence="2">Uncharacterized protein</fullName>
    </submittedName>
</protein>
<keyword evidence="1" id="KW-0472">Membrane</keyword>
<dbReference type="EMBL" id="HACA01011128">
    <property type="protein sequence ID" value="CDW28489.1"/>
    <property type="molecule type" value="Transcribed_RNA"/>
</dbReference>
<accession>A0A0K2TR27</accession>